<dbReference type="AlphaFoldDB" id="A0A1S9PEQ7"/>
<proteinExistence type="predicted"/>
<dbReference type="OrthoDB" id="788174at2"/>
<evidence type="ECO:0000313" key="2">
    <source>
        <dbReference type="Proteomes" id="UP000189739"/>
    </source>
</evidence>
<dbReference type="Proteomes" id="UP000189739">
    <property type="component" value="Unassembled WGS sequence"/>
</dbReference>
<organism evidence="1 2">
    <name type="scientific">Mucilaginibacter pedocola</name>
    <dbReference type="NCBI Taxonomy" id="1792845"/>
    <lineage>
        <taxon>Bacteria</taxon>
        <taxon>Pseudomonadati</taxon>
        <taxon>Bacteroidota</taxon>
        <taxon>Sphingobacteriia</taxon>
        <taxon>Sphingobacteriales</taxon>
        <taxon>Sphingobacteriaceae</taxon>
        <taxon>Mucilaginibacter</taxon>
    </lineage>
</organism>
<gene>
    <name evidence="1" type="ORF">BC343_29285</name>
</gene>
<comment type="caution">
    <text evidence="1">The sequence shown here is derived from an EMBL/GenBank/DDBJ whole genome shotgun (WGS) entry which is preliminary data.</text>
</comment>
<evidence type="ECO:0000313" key="1">
    <source>
        <dbReference type="EMBL" id="OOQ59118.1"/>
    </source>
</evidence>
<dbReference type="EMBL" id="MBTF01000016">
    <property type="protein sequence ID" value="OOQ59118.1"/>
    <property type="molecule type" value="Genomic_DNA"/>
</dbReference>
<accession>A0A1S9PEQ7</accession>
<sequence length="327" mass="38371">MTYTREELLNLNNASDEKFNEVTQALINKLINNEDLSLAESKFVCLGLKHTYSDDKSAKSLKAEDFTQCSDFLFWEKYLLYWDDHEGWGEIKNSDTTTISPERKIIDVALLQQHFEEWKNTIHGSKFGSFLLQTVATETIRLIKEVVDYSKSLGEGSNRHKYIEKALTLHSKYVYYQVREYYEENKQQEEILTLCGNLIVVDSFVYVHTLFAHFAADVKFNRPGKTYHRNGVIDFKNIPKEILSILIEYQQTVDCTYFNKQVIFFNLKSVDYAIWFRSMTKSLKGGITQDYLRVQTFYPVELLSDREKIKNMDKITVNDNLSFYVNL</sequence>
<name>A0A1S9PEQ7_9SPHI</name>
<reference evidence="1 2" key="1">
    <citation type="submission" date="2016-07" db="EMBL/GenBank/DDBJ databases">
        <title>Genomic analysis of zinc-resistant bacterium Mucilaginibacter pedocola TBZ30.</title>
        <authorList>
            <person name="Huang J."/>
            <person name="Tang J."/>
        </authorList>
    </citation>
    <scope>NUCLEOTIDE SEQUENCE [LARGE SCALE GENOMIC DNA]</scope>
    <source>
        <strain evidence="1 2">TBZ30</strain>
    </source>
</reference>
<dbReference type="RefSeq" id="WP_078348913.1">
    <property type="nucleotide sequence ID" value="NZ_MBTF01000016.1"/>
</dbReference>
<keyword evidence="2" id="KW-1185">Reference proteome</keyword>
<protein>
    <submittedName>
        <fullName evidence="1">Uncharacterized protein</fullName>
    </submittedName>
</protein>